<dbReference type="EMBL" id="CAJPEV010005617">
    <property type="protein sequence ID" value="CAG0903335.1"/>
    <property type="molecule type" value="Genomic_DNA"/>
</dbReference>
<dbReference type="Pfam" id="PF12333">
    <property type="entry name" value="Ipi1_N"/>
    <property type="match status" value="1"/>
</dbReference>
<dbReference type="InterPro" id="IPR024679">
    <property type="entry name" value="Ipi1_N"/>
</dbReference>
<comment type="similarity">
    <text evidence="2">Belongs to the IPI1/TEX10 family.</text>
</comment>
<comment type="subcellular location">
    <subcellularLocation>
        <location evidence="1">Nucleus</location>
    </subcellularLocation>
</comment>
<dbReference type="Gene3D" id="1.25.10.10">
    <property type="entry name" value="Leucine-rich Repeat Variant"/>
    <property type="match status" value="1"/>
</dbReference>
<dbReference type="Proteomes" id="UP000677054">
    <property type="component" value="Unassembled WGS sequence"/>
</dbReference>
<keyword evidence="6" id="KW-1185">Reference proteome</keyword>
<evidence type="ECO:0000313" key="5">
    <source>
        <dbReference type="EMBL" id="CAD7253298.1"/>
    </source>
</evidence>
<evidence type="ECO:0000256" key="2">
    <source>
        <dbReference type="ARBA" id="ARBA00006427"/>
    </source>
</evidence>
<organism evidence="5">
    <name type="scientific">Darwinula stevensoni</name>
    <dbReference type="NCBI Taxonomy" id="69355"/>
    <lineage>
        <taxon>Eukaryota</taxon>
        <taxon>Metazoa</taxon>
        <taxon>Ecdysozoa</taxon>
        <taxon>Arthropoda</taxon>
        <taxon>Crustacea</taxon>
        <taxon>Oligostraca</taxon>
        <taxon>Ostracoda</taxon>
        <taxon>Podocopa</taxon>
        <taxon>Podocopida</taxon>
        <taxon>Darwinulocopina</taxon>
        <taxon>Darwinuloidea</taxon>
        <taxon>Darwinulidae</taxon>
        <taxon>Darwinula</taxon>
    </lineage>
</organism>
<protein>
    <recommendedName>
        <fullName evidence="4">Pre-rRNA-processing protein Ipi1 N-terminal domain-containing protein</fullName>
    </recommendedName>
</protein>
<dbReference type="SUPFAM" id="SSF48371">
    <property type="entry name" value="ARM repeat"/>
    <property type="match status" value="1"/>
</dbReference>
<evidence type="ECO:0000259" key="4">
    <source>
        <dbReference type="Pfam" id="PF12333"/>
    </source>
</evidence>
<dbReference type="AlphaFoldDB" id="A0A7R9AFZ6"/>
<name>A0A7R9AFZ6_9CRUS</name>
<dbReference type="PANTHER" id="PTHR16056:SF2">
    <property type="entry name" value="TESTIS-EXPRESSED PROTEIN 10"/>
    <property type="match status" value="1"/>
</dbReference>
<accession>A0A7R9AFZ6</accession>
<dbReference type="PANTHER" id="PTHR16056">
    <property type="entry name" value="REGULATOR OF MICROTUBULE DYNAMICS PROTEIN"/>
    <property type="match status" value="1"/>
</dbReference>
<feature type="domain" description="Pre-rRNA-processing protein Ipi1 N-terminal" evidence="4">
    <location>
        <begin position="138"/>
        <end position="232"/>
    </location>
</feature>
<evidence type="ECO:0000256" key="1">
    <source>
        <dbReference type="ARBA" id="ARBA00004123"/>
    </source>
</evidence>
<dbReference type="InterPro" id="IPR011989">
    <property type="entry name" value="ARM-like"/>
</dbReference>
<proteinExistence type="inferred from homology"/>
<keyword evidence="3" id="KW-0539">Nucleus</keyword>
<evidence type="ECO:0000313" key="6">
    <source>
        <dbReference type="Proteomes" id="UP000677054"/>
    </source>
</evidence>
<dbReference type="EMBL" id="LR905134">
    <property type="protein sequence ID" value="CAD7253298.1"/>
    <property type="molecule type" value="Genomic_DNA"/>
</dbReference>
<dbReference type="OrthoDB" id="361362at2759"/>
<sequence length="470" mass="53503">MTKSARAKKLSKKEKGKVQFKVGKPLPKGKNVTDLSFKAKKLVILQQHQDPNHLLPVTKKKQTLKNLLKLLVYHNAKARIEALQGMEELLRDSPWHVKSNSVEVIEQSAFLVNDRENKVRKQAVCFFEALLPLVEERALEPLFPILTAHLSCGMSHLEPNVRFDSLALFDVLLDHHPSLLVRNTSLALAFLNQISREKDSVSKSRSLHANPSTSTSGVQWYARVLHRLQRFLFHLWTLCKERSRAAAGSSEPIRTLRWEEGTPLFIILPEDFPVPILNLTKKGYQEKRSIFEDPIQCRNYMDVLTPLLIEIWTEILGLAIKIMDRLELPENHLPMLEWWKKLHGAPVERKLNEEIPYCVSEPRSKRKDSRSLAPRGLELDLNLAAAFLTSMLELPSASQTVSSIEGALEEGYRSKEVIEFILNLNGEWQKCLLPAALKRVIAGAECDDEEREALSKFLVARVLADPHLLG</sequence>
<dbReference type="GO" id="GO:0071339">
    <property type="term" value="C:MLL1 complex"/>
    <property type="evidence" value="ECO:0007669"/>
    <property type="project" value="TreeGrafter"/>
</dbReference>
<dbReference type="InterPro" id="IPR016024">
    <property type="entry name" value="ARM-type_fold"/>
</dbReference>
<evidence type="ECO:0000256" key="3">
    <source>
        <dbReference type="ARBA" id="ARBA00023242"/>
    </source>
</evidence>
<gene>
    <name evidence="5" type="ORF">DSTB1V02_LOCUS13048</name>
</gene>
<reference evidence="5" key="1">
    <citation type="submission" date="2020-11" db="EMBL/GenBank/DDBJ databases">
        <authorList>
            <person name="Tran Van P."/>
        </authorList>
    </citation>
    <scope>NUCLEOTIDE SEQUENCE</scope>
</reference>